<dbReference type="Pfam" id="PF04561">
    <property type="entry name" value="RNA_pol_Rpb2_2"/>
    <property type="match status" value="1"/>
</dbReference>
<keyword evidence="10 14" id="KW-0804">Transcription</keyword>
<dbReference type="SUPFAM" id="SSF64484">
    <property type="entry name" value="beta and beta-prime subunits of DNA dependent RNA-polymerase"/>
    <property type="match status" value="1"/>
</dbReference>
<evidence type="ECO:0000256" key="10">
    <source>
        <dbReference type="ARBA" id="ARBA00023163"/>
    </source>
</evidence>
<dbReference type="Gene3D" id="2.40.270.10">
    <property type="entry name" value="DNA-directed RNA polymerase, subunit 2, domain 6"/>
    <property type="match status" value="1"/>
</dbReference>
<dbReference type="GO" id="GO:0005634">
    <property type="term" value="C:nucleus"/>
    <property type="evidence" value="ECO:0007669"/>
    <property type="project" value="UniProtKB-SubCell"/>
</dbReference>
<evidence type="ECO:0000259" key="16">
    <source>
        <dbReference type="Pfam" id="PF04560"/>
    </source>
</evidence>
<dbReference type="EC" id="2.7.7.6" evidence="14"/>
<dbReference type="GO" id="GO:0008270">
    <property type="term" value="F:zinc ion binding"/>
    <property type="evidence" value="ECO:0007669"/>
    <property type="project" value="UniProtKB-KW"/>
</dbReference>
<dbReference type="Pfam" id="PF00562">
    <property type="entry name" value="RNA_pol_Rpb2_6"/>
    <property type="match status" value="1"/>
</dbReference>
<dbReference type="GO" id="GO:0003677">
    <property type="term" value="F:DNA binding"/>
    <property type="evidence" value="ECO:0007669"/>
    <property type="project" value="InterPro"/>
</dbReference>
<dbReference type="InterPro" id="IPR007645">
    <property type="entry name" value="RNA_pol_Rpb2_3"/>
</dbReference>
<feature type="domain" description="DNA-directed RNA polymerase subunit 2 hybrid-binding" evidence="15">
    <location>
        <begin position="671"/>
        <end position="1031"/>
    </location>
</feature>
<dbReference type="InterPro" id="IPR014724">
    <property type="entry name" value="RNA_pol_RPB2_OB-fold"/>
</dbReference>
<dbReference type="InterPro" id="IPR007121">
    <property type="entry name" value="RNA_pol_bsu_CS"/>
</dbReference>
<dbReference type="FunFam" id="2.40.270.10:FF:000006">
    <property type="entry name" value="DNA-directed RNA polymerase subunit beta"/>
    <property type="match status" value="1"/>
</dbReference>
<reference evidence="22" key="1">
    <citation type="submission" date="2017-01" db="EMBL/GenBank/DDBJ databases">
        <title>Comparative genomics of anhydrobiosis in the tardigrade Hypsibius dujardini.</title>
        <authorList>
            <person name="Yoshida Y."/>
            <person name="Koutsovoulos G."/>
            <person name="Laetsch D."/>
            <person name="Stevens L."/>
            <person name="Kumar S."/>
            <person name="Horikawa D."/>
            <person name="Ishino K."/>
            <person name="Komine S."/>
            <person name="Tomita M."/>
            <person name="Blaxter M."/>
            <person name="Arakawa K."/>
        </authorList>
    </citation>
    <scope>NUCLEOTIDE SEQUENCE [LARGE SCALE GENOMIC DNA]</scope>
    <source>
        <strain evidence="22">Z151</strain>
    </source>
</reference>
<dbReference type="Proteomes" id="UP000192578">
    <property type="component" value="Unassembled WGS sequence"/>
</dbReference>
<keyword evidence="11" id="KW-0539">Nucleus</keyword>
<dbReference type="Pfam" id="PF04560">
    <property type="entry name" value="RNA_pol_Rpb2_7"/>
    <property type="match status" value="1"/>
</dbReference>
<dbReference type="PANTHER" id="PTHR20856">
    <property type="entry name" value="DNA-DIRECTED RNA POLYMERASE I SUBUNIT 2"/>
    <property type="match status" value="1"/>
</dbReference>
<comment type="catalytic activity">
    <reaction evidence="12">
        <text>RNA(n) + a ribonucleoside 5'-triphosphate = RNA(n+1) + diphosphate</text>
        <dbReference type="Rhea" id="RHEA:21248"/>
        <dbReference type="Rhea" id="RHEA-COMP:14527"/>
        <dbReference type="Rhea" id="RHEA-COMP:17342"/>
        <dbReference type="ChEBI" id="CHEBI:33019"/>
        <dbReference type="ChEBI" id="CHEBI:61557"/>
        <dbReference type="ChEBI" id="CHEBI:140395"/>
        <dbReference type="EC" id="2.7.7.6"/>
    </reaction>
    <physiologicalReaction direction="left-to-right" evidence="12">
        <dbReference type="Rhea" id="RHEA:21249"/>
    </physiologicalReaction>
</comment>
<evidence type="ECO:0000259" key="17">
    <source>
        <dbReference type="Pfam" id="PF04561"/>
    </source>
</evidence>
<dbReference type="Gene3D" id="3.90.1100.10">
    <property type="match status" value="2"/>
</dbReference>
<evidence type="ECO:0000259" key="20">
    <source>
        <dbReference type="Pfam" id="PF06883"/>
    </source>
</evidence>
<dbReference type="OrthoDB" id="10248617at2759"/>
<keyword evidence="9" id="KW-0862">Zinc</keyword>
<accession>A0A1W0WNP7</accession>
<evidence type="ECO:0000256" key="1">
    <source>
        <dbReference type="ARBA" id="ARBA00004123"/>
    </source>
</evidence>
<evidence type="ECO:0000256" key="7">
    <source>
        <dbReference type="ARBA" id="ARBA00022723"/>
    </source>
</evidence>
<dbReference type="GO" id="GO:0006351">
    <property type="term" value="P:DNA-templated transcription"/>
    <property type="evidence" value="ECO:0007669"/>
    <property type="project" value="InterPro"/>
</dbReference>
<dbReference type="GO" id="GO:0032549">
    <property type="term" value="F:ribonucleoside binding"/>
    <property type="evidence" value="ECO:0007669"/>
    <property type="project" value="InterPro"/>
</dbReference>
<dbReference type="EMBL" id="MTYJ01000069">
    <property type="protein sequence ID" value="OQV16825.1"/>
    <property type="molecule type" value="Genomic_DNA"/>
</dbReference>
<organism evidence="21 22">
    <name type="scientific">Hypsibius exemplaris</name>
    <name type="common">Freshwater tardigrade</name>
    <dbReference type="NCBI Taxonomy" id="2072580"/>
    <lineage>
        <taxon>Eukaryota</taxon>
        <taxon>Metazoa</taxon>
        <taxon>Ecdysozoa</taxon>
        <taxon>Tardigrada</taxon>
        <taxon>Eutardigrada</taxon>
        <taxon>Parachela</taxon>
        <taxon>Hypsibioidea</taxon>
        <taxon>Hypsibiidae</taxon>
        <taxon>Hypsibius</taxon>
    </lineage>
</organism>
<dbReference type="InterPro" id="IPR015712">
    <property type="entry name" value="DNA-dir_RNA_pol_su2"/>
</dbReference>
<evidence type="ECO:0000256" key="11">
    <source>
        <dbReference type="ARBA" id="ARBA00023242"/>
    </source>
</evidence>
<dbReference type="InterPro" id="IPR007642">
    <property type="entry name" value="RNA_pol_Rpb2_2"/>
</dbReference>
<proteinExistence type="inferred from homology"/>
<evidence type="ECO:0000256" key="8">
    <source>
        <dbReference type="ARBA" id="ARBA00022771"/>
    </source>
</evidence>
<dbReference type="InterPro" id="IPR007120">
    <property type="entry name" value="DNA-dir_RNAP_su2_dom"/>
</dbReference>
<keyword evidence="8" id="KW-0863">Zinc-finger</keyword>
<comment type="subunit">
    <text evidence="3">Component of the RNA polymerase I (Pol I) complex consisting of at least 13 subunits.</text>
</comment>
<evidence type="ECO:0000256" key="5">
    <source>
        <dbReference type="ARBA" id="ARBA00022679"/>
    </source>
</evidence>
<evidence type="ECO:0000256" key="6">
    <source>
        <dbReference type="ARBA" id="ARBA00022695"/>
    </source>
</evidence>
<comment type="function">
    <text evidence="14">DNA-dependent RNA polymerase catalyzes the transcription of DNA into RNA using the four ribonucleoside triphosphates as substrates.</text>
</comment>
<evidence type="ECO:0000313" key="21">
    <source>
        <dbReference type="EMBL" id="OQV16825.1"/>
    </source>
</evidence>
<dbReference type="Gene3D" id="3.90.1800.10">
    <property type="entry name" value="RNA polymerase alpha subunit dimerisation domain"/>
    <property type="match status" value="1"/>
</dbReference>
<dbReference type="InterPro" id="IPR037034">
    <property type="entry name" value="RNA_pol_Rpb2_2_sf"/>
</dbReference>
<dbReference type="InterPro" id="IPR037033">
    <property type="entry name" value="DNA-dir_RNAP_su2_hyb_sf"/>
</dbReference>
<dbReference type="Gene3D" id="2.40.50.150">
    <property type="match status" value="1"/>
</dbReference>
<dbReference type="GO" id="GO:0000428">
    <property type="term" value="C:DNA-directed RNA polymerase complex"/>
    <property type="evidence" value="ECO:0007669"/>
    <property type="project" value="UniProtKB-KW"/>
</dbReference>
<comment type="similarity">
    <text evidence="2 13">Belongs to the RNA polymerase beta chain family.</text>
</comment>
<feature type="domain" description="RNA polymerase Rpb2" evidence="17">
    <location>
        <begin position="186"/>
        <end position="373"/>
    </location>
</feature>
<dbReference type="AlphaFoldDB" id="A0A1W0WNP7"/>
<keyword evidence="4 14" id="KW-0240">DNA-directed RNA polymerase</keyword>
<sequence>MEGEEIPGIIEDLTPSLKNLTQKFGAIPETANEPLQNLARVHIESYNFAVGDGLRFALKDIPIQRIKLKNGKVIGLRIREATLSRPEVANSRSNSSHLLPSECRQRGVSYSGNMKLKVEWTLDGEHQGFFERPGGEVPIMVRSSHCHLKNSTPKMMVDRGEEENEFGGYFIINGNEKLVRLLVTQRANYPMAIKRSSWAKRDKYYTEFGVTLRCVKKDGTSNTNVLHYLNNGNCILSALINKEPFYIPAMMVIRALSPRSDREIYDEIMKGQEDNNYLQGLVRGMLRQLQEEDVHTQAKALRFIGSELRFKFREAEFMTDEEIGVTFLRQSVCIHLDKLDDKMRLLTFMMRKLFVFERAGCAAENPDSPMNQDILTSGTIFLTVLKERLEVLVRNATLGIQKFAEKAGDKLKLTTQFISEEFARSGVITRAMQFFLATGNLNPKSLVHLQQTSGFAVIADKINYLRYISHFRSVHRGAFFQEMRTTACRKLLPEAWGFLCPVHTPDGAPCGLLNHLAAPCRIIISSQVPTGFVPMLVAMGMTENGSCNLEPLSKCYPVLLDGKPIGWLADKLTATVVANLRQMKTKGLVPFNMEVGLVPRSKYAGQFPGLYLYIASAGRFTRPVRNLTAGTVEWIGSLEQVYLDICVNAEEAVPGVTTHCEIMESAFLSEVAAMTPYSDHNQSPRNLYQCQMGKQSMASPVLNWPNRADNKLYRIQNPQSPLVRPKAHEYYKMDDHPMGTNAIVAVISYTGYDMEDAMIINKASFERGFGYGSIYKNEFIDLREKAKAARMTYAFGVISADPKLACIGPDGFPFIGTRLENGDPFYCYYDTISNRQKIEYYEEHELALVDSVRCLGADSGSEHYNNVCITLRIPRPPTVGDKFASRHGQKGVCSRLYPVEDMPFTESGMIPDIIFNPHGYPSRMTIGMMIETMAGKVSALTGVPFDATPFVYGEDNVAIAEFGEKLKAAGYNYFGNERMYSGVDGRQLDVSIFFGVVYYQRLRHMVSDKFQVRTTGAVDELTGQPIKGRKRGGGTRFGEMERDALISHGAAYLLQDRLFNCSDRIVSYACKICGSILSPVVKPRHDPNDFDAEKEWICKVCPGGGDIVNVHLPQVFRYLVVELAACNMKIKLKLEKSTG</sequence>
<dbReference type="InterPro" id="IPR009674">
    <property type="entry name" value="Rpa2_dom_4"/>
</dbReference>
<keyword evidence="5 14" id="KW-0808">Transferase</keyword>
<evidence type="ECO:0000259" key="15">
    <source>
        <dbReference type="Pfam" id="PF00562"/>
    </source>
</evidence>
<evidence type="ECO:0000259" key="18">
    <source>
        <dbReference type="Pfam" id="PF04563"/>
    </source>
</evidence>
<dbReference type="GO" id="GO:0003899">
    <property type="term" value="F:DNA-directed RNA polymerase activity"/>
    <property type="evidence" value="ECO:0007669"/>
    <property type="project" value="UniProtKB-EC"/>
</dbReference>
<keyword evidence="6 14" id="KW-0548">Nucleotidyltransferase</keyword>
<comment type="caution">
    <text evidence="21">The sequence shown here is derived from an EMBL/GenBank/DDBJ whole genome shotgun (WGS) entry which is preliminary data.</text>
</comment>
<dbReference type="Pfam" id="PF04563">
    <property type="entry name" value="RNA_pol_Rpb2_1"/>
    <property type="match status" value="1"/>
</dbReference>
<feature type="domain" description="DNA-directed RNA polymerase I subunit RPA2" evidence="20">
    <location>
        <begin position="565"/>
        <end position="622"/>
    </location>
</feature>
<protein>
    <recommendedName>
        <fullName evidence="14">DNA-directed RNA polymerase subunit beta</fullName>
        <ecNumber evidence="14">2.7.7.6</ecNumber>
    </recommendedName>
</protein>
<name>A0A1W0WNP7_HYPEX</name>
<keyword evidence="22" id="KW-1185">Reference proteome</keyword>
<dbReference type="FunFam" id="2.40.270.10:FF:000011">
    <property type="entry name" value="DNA-directed RNA polymerase subunit beta"/>
    <property type="match status" value="1"/>
</dbReference>
<evidence type="ECO:0000256" key="13">
    <source>
        <dbReference type="RuleBase" id="RU000434"/>
    </source>
</evidence>
<evidence type="ECO:0000256" key="2">
    <source>
        <dbReference type="ARBA" id="ARBA00006835"/>
    </source>
</evidence>
<dbReference type="FunFam" id="3.90.1800.10:FF:000004">
    <property type="entry name" value="DNA-directed RNA polymerase subunit beta"/>
    <property type="match status" value="1"/>
</dbReference>
<evidence type="ECO:0000256" key="14">
    <source>
        <dbReference type="RuleBase" id="RU363031"/>
    </source>
</evidence>
<dbReference type="Pfam" id="PF06883">
    <property type="entry name" value="RNA_pol_Rpa2_4"/>
    <property type="match status" value="1"/>
</dbReference>
<dbReference type="CDD" id="cd00653">
    <property type="entry name" value="RNA_pol_B_RPB2"/>
    <property type="match status" value="1"/>
</dbReference>
<dbReference type="InterPro" id="IPR007644">
    <property type="entry name" value="RNA_pol_bsu_protrusion"/>
</dbReference>
<comment type="subcellular location">
    <subcellularLocation>
        <location evidence="1">Nucleus</location>
    </subcellularLocation>
</comment>
<gene>
    <name evidence="21" type="ORF">BV898_08998</name>
</gene>
<evidence type="ECO:0000256" key="12">
    <source>
        <dbReference type="ARBA" id="ARBA00047768"/>
    </source>
</evidence>
<dbReference type="InterPro" id="IPR007641">
    <property type="entry name" value="RNA_pol_Rpb2_7"/>
</dbReference>
<evidence type="ECO:0000256" key="3">
    <source>
        <dbReference type="ARBA" id="ARBA00011251"/>
    </source>
</evidence>
<dbReference type="Gene3D" id="3.90.1110.10">
    <property type="entry name" value="RNA polymerase Rpb2, domain 2"/>
    <property type="match status" value="1"/>
</dbReference>
<evidence type="ECO:0000256" key="4">
    <source>
        <dbReference type="ARBA" id="ARBA00022478"/>
    </source>
</evidence>
<feature type="domain" description="RNA polymerase Rpb2" evidence="19">
    <location>
        <begin position="458"/>
        <end position="522"/>
    </location>
</feature>
<evidence type="ECO:0000313" key="22">
    <source>
        <dbReference type="Proteomes" id="UP000192578"/>
    </source>
</evidence>
<dbReference type="PROSITE" id="PS01166">
    <property type="entry name" value="RNA_POL_BETA"/>
    <property type="match status" value="1"/>
</dbReference>
<evidence type="ECO:0000259" key="19">
    <source>
        <dbReference type="Pfam" id="PF04565"/>
    </source>
</evidence>
<keyword evidence="7" id="KW-0479">Metal-binding</keyword>
<evidence type="ECO:0000256" key="9">
    <source>
        <dbReference type="ARBA" id="ARBA00022833"/>
    </source>
</evidence>
<feature type="domain" description="RNA polymerase Rpb2" evidence="16">
    <location>
        <begin position="1033"/>
        <end position="1134"/>
    </location>
</feature>
<dbReference type="FunFam" id="3.90.1100.10:FF:000008">
    <property type="entry name" value="DNA-directed RNA polymerase subunit beta"/>
    <property type="match status" value="1"/>
</dbReference>
<feature type="domain" description="RNA polymerase beta subunit protrusion" evidence="18">
    <location>
        <begin position="37"/>
        <end position="408"/>
    </location>
</feature>
<dbReference type="Pfam" id="PF04565">
    <property type="entry name" value="RNA_pol_Rpb2_3"/>
    <property type="match status" value="1"/>
</dbReference>